<dbReference type="Gene3D" id="3.30.2050.10">
    <property type="entry name" value="photosynthetic oxygen evolving center domain"/>
    <property type="match status" value="1"/>
</dbReference>
<dbReference type="PROSITE" id="PS51257">
    <property type="entry name" value="PROKAR_LIPOPROTEIN"/>
    <property type="match status" value="1"/>
</dbReference>
<accession>A0A928VNN3</accession>
<sequence>MRYRAIVATFLALCLSVLITACSSELPSSKEGLTYDEIRNTGLANSCTEIQATVRGSIPLEAGKQYKLTDLCIEPSEFFVKEESEGGNKRRAAEYIPGKVMTRETSSLEAIEGSLSVSDDGIVTFKEEDGIDFQAITVQIPGGEQFPMLFTIKNLVATSQPGQSAITSSTDLQGEYKVPSYRTSNFLDPKGRGLTTGYESAVAIPASGDDAKLKRENVKRFLSGTGEMSLEINKISADTGEISGIFESVQPSESDMGSKEPSEIKIRGTFYGRVAETA</sequence>
<dbReference type="GO" id="GO:0010207">
    <property type="term" value="P:photosystem II assembly"/>
    <property type="evidence" value="ECO:0007669"/>
    <property type="project" value="InterPro"/>
</dbReference>
<comment type="subcellular location">
    <subcellularLocation>
        <location evidence="1">Cellular thylakoid membrane</location>
        <topology evidence="1">Peripheral membrane protein</topology>
        <orientation evidence="1">Lumenal side</orientation>
    </subcellularLocation>
</comment>
<evidence type="ECO:0000256" key="9">
    <source>
        <dbReference type="ARBA" id="ARBA00046136"/>
    </source>
</evidence>
<dbReference type="PANTHER" id="PTHR34058">
    <property type="entry name" value="OXYGEN-EVOLVING ENHANCER PROTEIN 1-2, CHLOROPLASTIC"/>
    <property type="match status" value="1"/>
</dbReference>
<gene>
    <name evidence="11" type="ORF">IQ266_18110</name>
</gene>
<name>A0A928VNN3_9CYAN</name>
<evidence type="ECO:0000313" key="11">
    <source>
        <dbReference type="EMBL" id="MBE9031650.1"/>
    </source>
</evidence>
<proteinExistence type="inferred from homology"/>
<comment type="function">
    <text evidence="9">One of the extrinsic, lumenal subunits of photosystem II (PSII), which stabilize and protect the oxygen-evolving complex. PSII is a light-driven water plastoquinone oxidoreductase, using light energy to abstract electrons from H(2)O, generating a proton gradient subsequently used for ATP formation. Required for dimerization of PSII and for binding of PsbQ to PSII.</text>
</comment>
<evidence type="ECO:0000256" key="1">
    <source>
        <dbReference type="ARBA" id="ARBA00004526"/>
    </source>
</evidence>
<protein>
    <recommendedName>
        <fullName evidence="7">Photosystem II extrinsic protein O</fullName>
    </recommendedName>
    <alternativeName>
        <fullName evidence="8">Photosystem II manganese-stabilizing polypeptide</fullName>
    </alternativeName>
</protein>
<dbReference type="InterPro" id="IPR002628">
    <property type="entry name" value="PsbO"/>
</dbReference>
<dbReference type="GO" id="GO:0009654">
    <property type="term" value="C:photosystem II oxygen evolving complex"/>
    <property type="evidence" value="ECO:0007669"/>
    <property type="project" value="InterPro"/>
</dbReference>
<comment type="similarity">
    <text evidence="2">Belongs to the PsbO family.</text>
</comment>
<dbReference type="EMBL" id="JADEXQ010000071">
    <property type="protein sequence ID" value="MBE9031650.1"/>
    <property type="molecule type" value="Genomic_DNA"/>
</dbReference>
<evidence type="ECO:0000256" key="4">
    <source>
        <dbReference type="ARBA" id="ARBA00023078"/>
    </source>
</evidence>
<dbReference type="GO" id="GO:0042549">
    <property type="term" value="P:photosystem II stabilization"/>
    <property type="evidence" value="ECO:0007669"/>
    <property type="project" value="InterPro"/>
</dbReference>
<dbReference type="Proteomes" id="UP000625316">
    <property type="component" value="Unassembled WGS sequence"/>
</dbReference>
<organism evidence="11 12">
    <name type="scientific">Romeriopsis navalis LEGE 11480</name>
    <dbReference type="NCBI Taxonomy" id="2777977"/>
    <lineage>
        <taxon>Bacteria</taxon>
        <taxon>Bacillati</taxon>
        <taxon>Cyanobacteriota</taxon>
        <taxon>Cyanophyceae</taxon>
        <taxon>Leptolyngbyales</taxon>
        <taxon>Leptolyngbyaceae</taxon>
        <taxon>Romeriopsis</taxon>
        <taxon>Romeriopsis navalis</taxon>
    </lineage>
</organism>
<reference evidence="11" key="1">
    <citation type="submission" date="2020-10" db="EMBL/GenBank/DDBJ databases">
        <authorList>
            <person name="Castelo-Branco R."/>
            <person name="Eusebio N."/>
            <person name="Adriana R."/>
            <person name="Vieira A."/>
            <person name="Brugerolle De Fraissinette N."/>
            <person name="Rezende De Castro R."/>
            <person name="Schneider M.P."/>
            <person name="Vasconcelos V."/>
            <person name="Leao P.N."/>
        </authorList>
    </citation>
    <scope>NUCLEOTIDE SEQUENCE</scope>
    <source>
        <strain evidence="11">LEGE 11480</strain>
    </source>
</reference>
<evidence type="ECO:0000256" key="6">
    <source>
        <dbReference type="ARBA" id="ARBA00023276"/>
    </source>
</evidence>
<keyword evidence="6" id="KW-0604">Photosystem II</keyword>
<evidence type="ECO:0000256" key="8">
    <source>
        <dbReference type="ARBA" id="ARBA00043037"/>
    </source>
</evidence>
<dbReference type="GO" id="GO:0031676">
    <property type="term" value="C:plasma membrane-derived thylakoid membrane"/>
    <property type="evidence" value="ECO:0007669"/>
    <property type="project" value="UniProtKB-SubCell"/>
</dbReference>
<dbReference type="Pfam" id="PF01716">
    <property type="entry name" value="MSP"/>
    <property type="match status" value="1"/>
</dbReference>
<feature type="chain" id="PRO_5037642637" description="Photosystem II extrinsic protein O" evidence="10">
    <location>
        <begin position="24"/>
        <end position="278"/>
    </location>
</feature>
<dbReference type="AlphaFoldDB" id="A0A928VNN3"/>
<keyword evidence="10" id="KW-0732">Signal</keyword>
<evidence type="ECO:0000256" key="3">
    <source>
        <dbReference type="ARBA" id="ARBA00022531"/>
    </source>
</evidence>
<evidence type="ECO:0000256" key="10">
    <source>
        <dbReference type="SAM" id="SignalP"/>
    </source>
</evidence>
<keyword evidence="3" id="KW-0602">Photosynthesis</keyword>
<evidence type="ECO:0000313" key="12">
    <source>
        <dbReference type="Proteomes" id="UP000625316"/>
    </source>
</evidence>
<comment type="caution">
    <text evidence="11">The sequence shown here is derived from an EMBL/GenBank/DDBJ whole genome shotgun (WGS) entry which is preliminary data.</text>
</comment>
<keyword evidence="4" id="KW-0793">Thylakoid</keyword>
<dbReference type="Gene3D" id="2.40.160.30">
    <property type="entry name" value="Photosystem II, cytochrome c-550 precursor"/>
    <property type="match status" value="1"/>
</dbReference>
<evidence type="ECO:0000256" key="7">
    <source>
        <dbReference type="ARBA" id="ARBA00039796"/>
    </source>
</evidence>
<dbReference type="RefSeq" id="WP_264326477.1">
    <property type="nucleotide sequence ID" value="NZ_JADEXQ010000071.1"/>
</dbReference>
<keyword evidence="12" id="KW-1185">Reference proteome</keyword>
<evidence type="ECO:0000256" key="2">
    <source>
        <dbReference type="ARBA" id="ARBA00009838"/>
    </source>
</evidence>
<dbReference type="SUPFAM" id="SSF56925">
    <property type="entry name" value="OMPA-like"/>
    <property type="match status" value="1"/>
</dbReference>
<evidence type="ECO:0000256" key="5">
    <source>
        <dbReference type="ARBA" id="ARBA00023136"/>
    </source>
</evidence>
<dbReference type="InterPro" id="IPR011250">
    <property type="entry name" value="OMP/PagP_B-barrel"/>
</dbReference>
<dbReference type="GO" id="GO:0010242">
    <property type="term" value="F:oxygen evolving activity"/>
    <property type="evidence" value="ECO:0007669"/>
    <property type="project" value="InterPro"/>
</dbReference>
<keyword evidence="5" id="KW-0472">Membrane</keyword>
<feature type="signal peptide" evidence="10">
    <location>
        <begin position="1"/>
        <end position="23"/>
    </location>
</feature>